<name>A0A841D608_PLAVE</name>
<accession>A0A841D608</accession>
<keyword evidence="2" id="KW-1185">Reference proteome</keyword>
<evidence type="ECO:0000313" key="2">
    <source>
        <dbReference type="Proteomes" id="UP000562352"/>
    </source>
</evidence>
<evidence type="ECO:0000313" key="1">
    <source>
        <dbReference type="EMBL" id="MBB5963788.1"/>
    </source>
</evidence>
<protein>
    <submittedName>
        <fullName evidence="1">Uncharacterized protein</fullName>
    </submittedName>
</protein>
<dbReference type="AlphaFoldDB" id="A0A841D608"/>
<sequence length="54" mass="5740">MMLGGGDDAPRERTGGPHAVLFPALRAFALRDALRTRRDERAGTGVTRPAAPPL</sequence>
<dbReference type="EMBL" id="JACHJJ010000009">
    <property type="protein sequence ID" value="MBB5963788.1"/>
    <property type="molecule type" value="Genomic_DNA"/>
</dbReference>
<organism evidence="1 2">
    <name type="scientific">Planomonospora venezuelensis</name>
    <dbReference type="NCBI Taxonomy" id="1999"/>
    <lineage>
        <taxon>Bacteria</taxon>
        <taxon>Bacillati</taxon>
        <taxon>Actinomycetota</taxon>
        <taxon>Actinomycetes</taxon>
        <taxon>Streptosporangiales</taxon>
        <taxon>Streptosporangiaceae</taxon>
        <taxon>Planomonospora</taxon>
    </lineage>
</organism>
<gene>
    <name evidence="1" type="ORF">FHS22_003070</name>
</gene>
<dbReference type="Proteomes" id="UP000562352">
    <property type="component" value="Unassembled WGS sequence"/>
</dbReference>
<proteinExistence type="predicted"/>
<comment type="caution">
    <text evidence="1">The sequence shown here is derived from an EMBL/GenBank/DDBJ whole genome shotgun (WGS) entry which is preliminary data.</text>
</comment>
<reference evidence="1 2" key="1">
    <citation type="submission" date="2020-08" db="EMBL/GenBank/DDBJ databases">
        <title>Genomic Encyclopedia of Type Strains, Phase III (KMG-III): the genomes of soil and plant-associated and newly described type strains.</title>
        <authorList>
            <person name="Whitman W."/>
        </authorList>
    </citation>
    <scope>NUCLEOTIDE SEQUENCE [LARGE SCALE GENOMIC DNA]</scope>
    <source>
        <strain evidence="1 2">CECT 3303</strain>
    </source>
</reference>